<reference evidence="1 2" key="1">
    <citation type="submission" date="2019-06" db="EMBL/GenBank/DDBJ databases">
        <title>Genome Sequence of the Brown Rot Fungal Pathogen Monilinia laxa.</title>
        <authorList>
            <person name="De Miccolis Angelini R.M."/>
            <person name="Landi L."/>
            <person name="Abate D."/>
            <person name="Pollastro S."/>
            <person name="Romanazzi G."/>
            <person name="Faretra F."/>
        </authorList>
    </citation>
    <scope>NUCLEOTIDE SEQUENCE [LARGE SCALE GENOMIC DNA]</scope>
    <source>
        <strain evidence="1 2">Mlax316</strain>
    </source>
</reference>
<dbReference type="EMBL" id="VIGI01000012">
    <property type="protein sequence ID" value="KAB8293174.1"/>
    <property type="molecule type" value="Genomic_DNA"/>
</dbReference>
<sequence>MIFFSFVCSCSSIDCMYVLPIHPLIHLFFHIPMHSFYSLSLFTVSVVFKNPFRSVPFHPNHSPHKPSILCKKCSEPEATPNPYLST</sequence>
<name>A0A5N6JW62_MONLA</name>
<comment type="caution">
    <text evidence="1">The sequence shown here is derived from an EMBL/GenBank/DDBJ whole genome shotgun (WGS) entry which is preliminary data.</text>
</comment>
<organism evidence="1 2">
    <name type="scientific">Monilinia laxa</name>
    <name type="common">Brown rot fungus</name>
    <name type="synonym">Sclerotinia laxa</name>
    <dbReference type="NCBI Taxonomy" id="61186"/>
    <lineage>
        <taxon>Eukaryota</taxon>
        <taxon>Fungi</taxon>
        <taxon>Dikarya</taxon>
        <taxon>Ascomycota</taxon>
        <taxon>Pezizomycotina</taxon>
        <taxon>Leotiomycetes</taxon>
        <taxon>Helotiales</taxon>
        <taxon>Sclerotiniaceae</taxon>
        <taxon>Monilinia</taxon>
    </lineage>
</organism>
<dbReference type="AlphaFoldDB" id="A0A5N6JW62"/>
<evidence type="ECO:0000313" key="1">
    <source>
        <dbReference type="EMBL" id="KAB8293174.1"/>
    </source>
</evidence>
<dbReference type="Proteomes" id="UP000326757">
    <property type="component" value="Unassembled WGS sequence"/>
</dbReference>
<accession>A0A5N6JW62</accession>
<evidence type="ECO:0000313" key="2">
    <source>
        <dbReference type="Proteomes" id="UP000326757"/>
    </source>
</evidence>
<gene>
    <name evidence="1" type="ORF">EYC80_007519</name>
</gene>
<keyword evidence="2" id="KW-1185">Reference proteome</keyword>
<proteinExistence type="predicted"/>
<protein>
    <submittedName>
        <fullName evidence="1">Uncharacterized protein</fullName>
    </submittedName>
</protein>